<evidence type="ECO:0000313" key="1">
    <source>
        <dbReference type="EMBL" id="KAK9885578.1"/>
    </source>
</evidence>
<protein>
    <recommendedName>
        <fullName evidence="3">Transposase</fullName>
    </recommendedName>
</protein>
<feature type="non-terminal residue" evidence="1">
    <location>
        <position position="1"/>
    </location>
</feature>
<name>A0AAW1URY6_9CUCU</name>
<sequence length="163" mass="19144">NSDHKFFRYCSVHRLESLVEVFSKRDFSQIYDSYNVDYCFRSFIDVIVTSIGESCPLKPYISTVRNKSWITYGIIAACQQLKQIHWPNKNMQSYESQENYRLSKVKYRELLRETNLGNNEKLHTSTNVNKTVWNIVNEVTGRGYKSVKEITLIMDAESISHPE</sequence>
<comment type="caution">
    <text evidence="1">The sequence shown here is derived from an EMBL/GenBank/DDBJ whole genome shotgun (WGS) entry which is preliminary data.</text>
</comment>
<organism evidence="1 2">
    <name type="scientific">Henosepilachna vigintioctopunctata</name>
    <dbReference type="NCBI Taxonomy" id="420089"/>
    <lineage>
        <taxon>Eukaryota</taxon>
        <taxon>Metazoa</taxon>
        <taxon>Ecdysozoa</taxon>
        <taxon>Arthropoda</taxon>
        <taxon>Hexapoda</taxon>
        <taxon>Insecta</taxon>
        <taxon>Pterygota</taxon>
        <taxon>Neoptera</taxon>
        <taxon>Endopterygota</taxon>
        <taxon>Coleoptera</taxon>
        <taxon>Polyphaga</taxon>
        <taxon>Cucujiformia</taxon>
        <taxon>Coccinelloidea</taxon>
        <taxon>Coccinellidae</taxon>
        <taxon>Epilachninae</taxon>
        <taxon>Epilachnini</taxon>
        <taxon>Henosepilachna</taxon>
    </lineage>
</organism>
<accession>A0AAW1URY6</accession>
<evidence type="ECO:0008006" key="3">
    <source>
        <dbReference type="Google" id="ProtNLM"/>
    </source>
</evidence>
<keyword evidence="2" id="KW-1185">Reference proteome</keyword>
<evidence type="ECO:0000313" key="2">
    <source>
        <dbReference type="Proteomes" id="UP001431783"/>
    </source>
</evidence>
<reference evidence="1 2" key="1">
    <citation type="submission" date="2023-03" db="EMBL/GenBank/DDBJ databases">
        <title>Genome insight into feeding habits of ladybird beetles.</title>
        <authorList>
            <person name="Li H.-S."/>
            <person name="Huang Y.-H."/>
            <person name="Pang H."/>
        </authorList>
    </citation>
    <scope>NUCLEOTIDE SEQUENCE [LARGE SCALE GENOMIC DNA]</scope>
    <source>
        <strain evidence="1">SYSU_2023b</strain>
        <tissue evidence="1">Whole body</tissue>
    </source>
</reference>
<dbReference type="EMBL" id="JARQZJ010000096">
    <property type="protein sequence ID" value="KAK9885578.1"/>
    <property type="molecule type" value="Genomic_DNA"/>
</dbReference>
<proteinExistence type="predicted"/>
<gene>
    <name evidence="1" type="ORF">WA026_012334</name>
</gene>
<dbReference type="AlphaFoldDB" id="A0AAW1URY6"/>
<dbReference type="Proteomes" id="UP001431783">
    <property type="component" value="Unassembled WGS sequence"/>
</dbReference>